<comment type="caution">
    <text evidence="2">The sequence shown here is derived from an EMBL/GenBank/DDBJ whole genome shotgun (WGS) entry which is preliminary data.</text>
</comment>
<keyword evidence="1" id="KW-1133">Transmembrane helix</keyword>
<gene>
    <name evidence="2" type="ORF">IM811_009915</name>
</gene>
<dbReference type="Proteomes" id="UP000616885">
    <property type="component" value="Unassembled WGS sequence"/>
</dbReference>
<evidence type="ECO:0000313" key="2">
    <source>
        <dbReference type="EMBL" id="KAF9754474.1"/>
    </source>
</evidence>
<feature type="transmembrane region" description="Helical" evidence="1">
    <location>
        <begin position="39"/>
        <end position="57"/>
    </location>
</feature>
<feature type="transmembrane region" description="Helical" evidence="1">
    <location>
        <begin position="7"/>
        <end position="27"/>
    </location>
</feature>
<name>A0A8H7NEK0_BIOOC</name>
<dbReference type="AlphaFoldDB" id="A0A8H7NEK0"/>
<reference evidence="2" key="1">
    <citation type="submission" date="2020-10" db="EMBL/GenBank/DDBJ databases">
        <title>High-Quality Genome Resource of Clonostachys rosea strain S41 by Oxford Nanopore Long-Read Sequencing.</title>
        <authorList>
            <person name="Wang H."/>
        </authorList>
    </citation>
    <scope>NUCLEOTIDE SEQUENCE</scope>
    <source>
        <strain evidence="2">S41</strain>
    </source>
</reference>
<evidence type="ECO:0000256" key="1">
    <source>
        <dbReference type="SAM" id="Phobius"/>
    </source>
</evidence>
<sequence length="88" mass="10026">MGSKTDLEAYFGYGVGCVWLALPRILIMKRHIDLHGSSWHWSYYASIFTYVVVLPTVRLGSRSFEKLKAPSPELRATIITFSLSFDLI</sequence>
<evidence type="ECO:0000313" key="3">
    <source>
        <dbReference type="Proteomes" id="UP000616885"/>
    </source>
</evidence>
<dbReference type="EMBL" id="JADCTT010000003">
    <property type="protein sequence ID" value="KAF9754474.1"/>
    <property type="molecule type" value="Genomic_DNA"/>
</dbReference>
<organism evidence="2 3">
    <name type="scientific">Bionectria ochroleuca</name>
    <name type="common">Gliocladium roseum</name>
    <dbReference type="NCBI Taxonomy" id="29856"/>
    <lineage>
        <taxon>Eukaryota</taxon>
        <taxon>Fungi</taxon>
        <taxon>Dikarya</taxon>
        <taxon>Ascomycota</taxon>
        <taxon>Pezizomycotina</taxon>
        <taxon>Sordariomycetes</taxon>
        <taxon>Hypocreomycetidae</taxon>
        <taxon>Hypocreales</taxon>
        <taxon>Bionectriaceae</taxon>
        <taxon>Clonostachys</taxon>
    </lineage>
</organism>
<keyword evidence="1" id="KW-0472">Membrane</keyword>
<proteinExistence type="predicted"/>
<keyword evidence="1" id="KW-0812">Transmembrane</keyword>
<accession>A0A8H7NEK0</accession>
<protein>
    <submittedName>
        <fullName evidence="2">Uncharacterized protein</fullName>
    </submittedName>
</protein>